<accession>A0AAV4NL17</accession>
<reference evidence="2 3" key="1">
    <citation type="submission" date="2021-06" db="EMBL/GenBank/DDBJ databases">
        <title>Caerostris extrusa draft genome.</title>
        <authorList>
            <person name="Kono N."/>
            <person name="Arakawa K."/>
        </authorList>
    </citation>
    <scope>NUCLEOTIDE SEQUENCE [LARGE SCALE GENOMIC DNA]</scope>
</reference>
<evidence type="ECO:0000256" key="1">
    <source>
        <dbReference type="SAM" id="Coils"/>
    </source>
</evidence>
<organism evidence="2 3">
    <name type="scientific">Caerostris extrusa</name>
    <name type="common">Bark spider</name>
    <name type="synonym">Caerostris bankana</name>
    <dbReference type="NCBI Taxonomy" id="172846"/>
    <lineage>
        <taxon>Eukaryota</taxon>
        <taxon>Metazoa</taxon>
        <taxon>Ecdysozoa</taxon>
        <taxon>Arthropoda</taxon>
        <taxon>Chelicerata</taxon>
        <taxon>Arachnida</taxon>
        <taxon>Araneae</taxon>
        <taxon>Araneomorphae</taxon>
        <taxon>Entelegynae</taxon>
        <taxon>Araneoidea</taxon>
        <taxon>Araneidae</taxon>
        <taxon>Caerostris</taxon>
    </lineage>
</organism>
<dbReference type="EMBL" id="BPLR01003426">
    <property type="protein sequence ID" value="GIX84425.1"/>
    <property type="molecule type" value="Genomic_DNA"/>
</dbReference>
<evidence type="ECO:0000313" key="3">
    <source>
        <dbReference type="Proteomes" id="UP001054945"/>
    </source>
</evidence>
<evidence type="ECO:0000313" key="2">
    <source>
        <dbReference type="EMBL" id="GIX84425.1"/>
    </source>
</evidence>
<name>A0AAV4NL17_CAEEX</name>
<keyword evidence="3" id="KW-1185">Reference proteome</keyword>
<feature type="coiled-coil region" evidence="1">
    <location>
        <begin position="15"/>
        <end position="84"/>
    </location>
</feature>
<dbReference type="Proteomes" id="UP001054945">
    <property type="component" value="Unassembled WGS sequence"/>
</dbReference>
<protein>
    <submittedName>
        <fullName evidence="2">Uncharacterized protein</fullName>
    </submittedName>
</protein>
<sequence>MWTTNTDYQSGEISIKSVLTKLEVAEKNIKACEEQIKNEVAALKVSEEENILLQSKLKGAEKQIESMQINITEAQSVTEKLRQENNFYKSSFNLPKRES</sequence>
<dbReference type="AlphaFoldDB" id="A0AAV4NL17"/>
<keyword evidence="1" id="KW-0175">Coiled coil</keyword>
<proteinExistence type="predicted"/>
<comment type="caution">
    <text evidence="2">The sequence shown here is derived from an EMBL/GenBank/DDBJ whole genome shotgun (WGS) entry which is preliminary data.</text>
</comment>
<gene>
    <name evidence="2" type="ORF">CEXT_185351</name>
</gene>